<dbReference type="InterPro" id="IPR012341">
    <property type="entry name" value="6hp_glycosidase-like_sf"/>
</dbReference>
<feature type="transmembrane region" description="Helical" evidence="15">
    <location>
        <begin position="57"/>
        <end position="77"/>
    </location>
</feature>
<evidence type="ECO:0000256" key="2">
    <source>
        <dbReference type="ARBA" id="ARBA00004922"/>
    </source>
</evidence>
<feature type="compositionally biased region" description="Basic and acidic residues" evidence="14">
    <location>
        <begin position="612"/>
        <end position="643"/>
    </location>
</feature>
<feature type="region of interest" description="Disordered" evidence="14">
    <location>
        <begin position="12"/>
        <end position="50"/>
    </location>
</feature>
<name>A0A367XSD6_9ASCO</name>
<keyword evidence="17" id="KW-1185">Reference proteome</keyword>
<dbReference type="GO" id="GO:0004571">
    <property type="term" value="F:mannosyl-oligosaccharide 1,2-alpha-mannosidase activity"/>
    <property type="evidence" value="ECO:0007669"/>
    <property type="project" value="UniProtKB-EC"/>
</dbReference>
<protein>
    <recommendedName>
        <fullName evidence="13">alpha-1,2-Mannosidase</fullName>
        <ecNumber evidence="13">3.2.1.-</ecNumber>
    </recommendedName>
</protein>
<feature type="active site" evidence="10">
    <location>
        <position position="467"/>
    </location>
</feature>
<evidence type="ECO:0000256" key="9">
    <source>
        <dbReference type="ARBA" id="ARBA00048605"/>
    </source>
</evidence>
<feature type="active site" evidence="10">
    <location>
        <position position="314"/>
    </location>
</feature>
<feature type="active site" description="Proton donor" evidence="10">
    <location>
        <position position="439"/>
    </location>
</feature>
<comment type="pathway">
    <text evidence="2">Protein modification; protein glycosylation.</text>
</comment>
<keyword evidence="7 12" id="KW-1015">Disulfide bond</keyword>
<dbReference type="InterPro" id="IPR050749">
    <property type="entry name" value="Glycosyl_Hydrolase_47"/>
</dbReference>
<evidence type="ECO:0000256" key="4">
    <source>
        <dbReference type="ARBA" id="ARBA00022723"/>
    </source>
</evidence>
<dbReference type="InterPro" id="IPR036026">
    <property type="entry name" value="Seven-hairpin_glycosidases"/>
</dbReference>
<keyword evidence="4 11" id="KW-0479">Metal-binding</keyword>
<evidence type="ECO:0000256" key="5">
    <source>
        <dbReference type="ARBA" id="ARBA00022801"/>
    </source>
</evidence>
<evidence type="ECO:0000256" key="1">
    <source>
        <dbReference type="ARBA" id="ARBA00001913"/>
    </source>
</evidence>
<keyword evidence="6 11" id="KW-0106">Calcium</keyword>
<feature type="active site" description="Proton donor" evidence="10">
    <location>
        <position position="182"/>
    </location>
</feature>
<keyword evidence="15" id="KW-0812">Transmembrane</keyword>
<dbReference type="GO" id="GO:0016020">
    <property type="term" value="C:membrane"/>
    <property type="evidence" value="ECO:0007669"/>
    <property type="project" value="InterPro"/>
</dbReference>
<evidence type="ECO:0000256" key="6">
    <source>
        <dbReference type="ARBA" id="ARBA00022837"/>
    </source>
</evidence>
<dbReference type="STRING" id="5486.A0A367XSD6"/>
<dbReference type="PRINTS" id="PR00747">
    <property type="entry name" value="GLYHDRLASE47"/>
</dbReference>
<organism evidence="16 17">
    <name type="scientific">Candida viswanathii</name>
    <dbReference type="NCBI Taxonomy" id="5486"/>
    <lineage>
        <taxon>Eukaryota</taxon>
        <taxon>Fungi</taxon>
        <taxon>Dikarya</taxon>
        <taxon>Ascomycota</taxon>
        <taxon>Saccharomycotina</taxon>
        <taxon>Pichiomycetes</taxon>
        <taxon>Debaryomycetaceae</taxon>
        <taxon>Candida/Lodderomyces clade</taxon>
        <taxon>Candida</taxon>
    </lineage>
</organism>
<evidence type="ECO:0000256" key="14">
    <source>
        <dbReference type="SAM" id="MobiDB-lite"/>
    </source>
</evidence>
<dbReference type="PANTHER" id="PTHR11742">
    <property type="entry name" value="MANNOSYL-OLIGOSACCHARIDE ALPHA-1,2-MANNOSIDASE-RELATED"/>
    <property type="match status" value="1"/>
</dbReference>
<feature type="compositionally biased region" description="Low complexity" evidence="14">
    <location>
        <begin position="35"/>
        <end position="50"/>
    </location>
</feature>
<dbReference type="Pfam" id="PF01532">
    <property type="entry name" value="Glyco_hydro_47"/>
    <property type="match status" value="1"/>
</dbReference>
<dbReference type="Proteomes" id="UP000253472">
    <property type="component" value="Unassembled WGS sequence"/>
</dbReference>
<reference evidence="16 17" key="1">
    <citation type="submission" date="2018-06" db="EMBL/GenBank/DDBJ databases">
        <title>Whole genome sequencing of Candida tropicalis (genome annotated by CSBL at Korea University).</title>
        <authorList>
            <person name="Ahn J."/>
        </authorList>
    </citation>
    <scope>NUCLEOTIDE SEQUENCE [LARGE SCALE GENOMIC DNA]</scope>
    <source>
        <strain evidence="16 17">ATCC 20962</strain>
    </source>
</reference>
<comment type="catalytic activity">
    <reaction evidence="9">
        <text>N(4)-(alpha-D-Man-(1-&gt;2)-alpha-D-Man-(1-&gt;2)-alpha-D-Man-(1-&gt;3)-[alpha-D-Man-(1-&gt;2)-alpha-D-Man-(1-&gt;3)-[alpha-D-Man-(1-&gt;2)-alpha-D-Man-(1-&gt;6)]-alpha-D-Man-(1-&gt;6)]-beta-D-Man-(1-&gt;4)-beta-D-GlcNAc-(1-&gt;4)-beta-D-GlcNAc)-L-asparaginyl-[protein] (N-glucan mannose isomer 9A1,2,3B1,2,3) + 4 H2O = N(4)-(alpha-D-Man-(1-&gt;3)-[alpha-D-Man-(1-&gt;3)-[alpha-D-Man-(1-&gt;6)]-alpha-D-Man-(1-&gt;6)]-beta-D-Man-(1-&gt;4)-beta-D-GlcNAc-(1-&gt;4)-beta-D-GlcNAc)-L-asparaginyl-[protein] (N-glucan mannose isomer 5A1,2) + 4 beta-D-mannose</text>
        <dbReference type="Rhea" id="RHEA:56008"/>
        <dbReference type="Rhea" id="RHEA-COMP:14356"/>
        <dbReference type="Rhea" id="RHEA-COMP:14367"/>
        <dbReference type="ChEBI" id="CHEBI:15377"/>
        <dbReference type="ChEBI" id="CHEBI:28563"/>
        <dbReference type="ChEBI" id="CHEBI:59087"/>
        <dbReference type="ChEBI" id="CHEBI:139493"/>
        <dbReference type="EC" id="3.2.1.113"/>
    </reaction>
</comment>
<keyword evidence="15" id="KW-0472">Membrane</keyword>
<evidence type="ECO:0000256" key="12">
    <source>
        <dbReference type="PIRSR" id="PIRSR601382-3"/>
    </source>
</evidence>
<evidence type="ECO:0000313" key="16">
    <source>
        <dbReference type="EMBL" id="RCK56556.1"/>
    </source>
</evidence>
<dbReference type="GO" id="GO:0005509">
    <property type="term" value="F:calcium ion binding"/>
    <property type="evidence" value="ECO:0007669"/>
    <property type="project" value="InterPro"/>
</dbReference>
<comment type="similarity">
    <text evidence="3 13">Belongs to the glycosyl hydrolase 47 family.</text>
</comment>
<dbReference type="OrthoDB" id="8118055at2759"/>
<evidence type="ECO:0000256" key="8">
    <source>
        <dbReference type="ARBA" id="ARBA00047669"/>
    </source>
</evidence>
<feature type="region of interest" description="Disordered" evidence="14">
    <location>
        <begin position="584"/>
        <end position="649"/>
    </location>
</feature>
<feature type="compositionally biased region" description="Basic and acidic residues" evidence="14">
    <location>
        <begin position="584"/>
        <end position="604"/>
    </location>
</feature>
<feature type="binding site" evidence="11">
    <location>
        <position position="562"/>
    </location>
    <ligand>
        <name>Ca(2+)</name>
        <dbReference type="ChEBI" id="CHEBI:29108"/>
    </ligand>
</feature>
<keyword evidence="13" id="KW-0326">Glycosidase</keyword>
<evidence type="ECO:0000256" key="3">
    <source>
        <dbReference type="ARBA" id="ARBA00007658"/>
    </source>
</evidence>
<dbReference type="GO" id="GO:0005783">
    <property type="term" value="C:endoplasmic reticulum"/>
    <property type="evidence" value="ECO:0007669"/>
    <property type="project" value="TreeGrafter"/>
</dbReference>
<sequence>MSFTFGIGKVTRGNSTYKDKPTGSTLPLYYKDKPSSSSSSSSRFHPASPSSKRKKNIVMLLKGFFYSMLLYGVYYWATHLGGSYFFNLPGGGQAKWQHAQNEVRQAMLDSWHTYEKYGWGYDVYHPIKQQGENMGPKPLGWMIVDSLDTLMIMDCKEEVDRANKWIRDDLDYNFDYNVNTFETTIRMLGGLLSGFALSKDDVYLDKAVQLANSLGGAYESPSGIPYLSVNLKTGDGIKNHVDGGASSTAEAATVQLEMKYLAKLTGEVLWWNMAEKVMQVLEANKPRDGLAPIYVSPDTGHFRGKLIRLGSRGDSYYEYLLKQFLQTNKQEPVYWDMYRESVDGVKKHLVRQSEPSGLTFIGELEQGIGGKFSPKMDHLVCFYGGLLALGATDGLPLEEARKLKTWNADRESDFKLGEELTYTCYKMYHDVSPTGLSPEIVVFNEDSTNKKDFTIKPLDRHNLQRPETVESLFILYRLTGDKKYREMGYEIFQNFMKYTKIVSDKGDVSFSSIGDVTSLGANGTPKFKDNTESFWWAETLKYLYLLFDDENKIPLTDFVFNTEAHPLPKFNTNEHLKTGWRRKIDENKEPQMMDPKVAIDKNHPPEAQPVDKSAEQEAKEALEENPELGKEEDKKEKKKKLDEMIDILS</sequence>
<feature type="disulfide bond" evidence="12">
    <location>
        <begin position="381"/>
        <end position="424"/>
    </location>
</feature>
<dbReference type="EMBL" id="QLNQ01000029">
    <property type="protein sequence ID" value="RCK56556.1"/>
    <property type="molecule type" value="Genomic_DNA"/>
</dbReference>
<gene>
    <name evidence="16" type="primary">MNS1_0</name>
    <name evidence="16" type="ORF">Cantr_04943</name>
</gene>
<proteinExistence type="inferred from homology"/>
<dbReference type="SUPFAM" id="SSF48225">
    <property type="entry name" value="Seven-hairpin glycosidases"/>
    <property type="match status" value="1"/>
</dbReference>
<keyword evidence="15" id="KW-1133">Transmembrane helix</keyword>
<keyword evidence="5 13" id="KW-0378">Hydrolase</keyword>
<evidence type="ECO:0000256" key="13">
    <source>
        <dbReference type="RuleBase" id="RU361193"/>
    </source>
</evidence>
<evidence type="ECO:0000256" key="10">
    <source>
        <dbReference type="PIRSR" id="PIRSR601382-1"/>
    </source>
</evidence>
<dbReference type="AlphaFoldDB" id="A0A367XSD6"/>
<dbReference type="EC" id="3.2.1.-" evidence="13"/>
<evidence type="ECO:0000256" key="7">
    <source>
        <dbReference type="ARBA" id="ARBA00023157"/>
    </source>
</evidence>
<accession>A0A367XSD6</accession>
<dbReference type="Gene3D" id="1.50.10.10">
    <property type="match status" value="1"/>
</dbReference>
<evidence type="ECO:0000256" key="15">
    <source>
        <dbReference type="SAM" id="Phobius"/>
    </source>
</evidence>
<comment type="caution">
    <text evidence="16">The sequence shown here is derived from an EMBL/GenBank/DDBJ whole genome shotgun (WGS) entry which is preliminary data.</text>
</comment>
<comment type="cofactor">
    <cofactor evidence="1 11">
        <name>Ca(2+)</name>
        <dbReference type="ChEBI" id="CHEBI:29108"/>
    </cofactor>
</comment>
<dbReference type="GO" id="GO:0005975">
    <property type="term" value="P:carbohydrate metabolic process"/>
    <property type="evidence" value="ECO:0007669"/>
    <property type="project" value="InterPro"/>
</dbReference>
<evidence type="ECO:0000313" key="17">
    <source>
        <dbReference type="Proteomes" id="UP000253472"/>
    </source>
</evidence>
<dbReference type="PANTHER" id="PTHR11742:SF55">
    <property type="entry name" value="ENDOPLASMIC RETICULUM MANNOSYL-OLIGOSACCHARIDE 1,2-ALPHA-MANNOSIDASE"/>
    <property type="match status" value="1"/>
</dbReference>
<dbReference type="GO" id="GO:0036503">
    <property type="term" value="P:ERAD pathway"/>
    <property type="evidence" value="ECO:0007669"/>
    <property type="project" value="UniProtKB-ARBA"/>
</dbReference>
<evidence type="ECO:0000256" key="11">
    <source>
        <dbReference type="PIRSR" id="PIRSR601382-2"/>
    </source>
</evidence>
<dbReference type="InterPro" id="IPR001382">
    <property type="entry name" value="Glyco_hydro_47"/>
</dbReference>
<comment type="catalytic activity">
    <reaction evidence="8">
        <text>N(4)-(alpha-D-Man-(1-&gt;2)-alpha-D-Man-(1-&gt;2)-alpha-D-Man-(1-&gt;3)-[alpha-D-Man-(1-&gt;3)-[alpha-D-Man-(1-&gt;2)-alpha-D-Man-(1-&gt;6)]-alpha-D-Man-(1-&gt;6)]-beta-D-Man-(1-&gt;4)-beta-D-GlcNAc-(1-&gt;4)-beta-D-GlcNAc)-L-asparaginyl-[protein] (N-glucan mannose isomer 8A1,2,3B1,3) + 3 H2O = N(4)-(alpha-D-Man-(1-&gt;3)-[alpha-D-Man-(1-&gt;3)-[alpha-D-Man-(1-&gt;6)]-alpha-D-Man-(1-&gt;6)]-beta-D-Man-(1-&gt;4)-beta-D-GlcNAc-(1-&gt;4)-beta-D-GlcNAc)-L-asparaginyl-[protein] (N-glucan mannose isomer 5A1,2) + 3 beta-D-mannose</text>
        <dbReference type="Rhea" id="RHEA:56028"/>
        <dbReference type="Rhea" id="RHEA-COMP:14358"/>
        <dbReference type="Rhea" id="RHEA-COMP:14367"/>
        <dbReference type="ChEBI" id="CHEBI:15377"/>
        <dbReference type="ChEBI" id="CHEBI:28563"/>
        <dbReference type="ChEBI" id="CHEBI:59087"/>
        <dbReference type="ChEBI" id="CHEBI:60628"/>
        <dbReference type="EC" id="3.2.1.113"/>
    </reaction>
</comment>